<keyword evidence="3" id="KW-0238">DNA-binding</keyword>
<dbReference type="Proteomes" id="UP000665561">
    <property type="component" value="Unassembled WGS sequence"/>
</dbReference>
<dbReference type="CDD" id="cd05466">
    <property type="entry name" value="PBP2_LTTR_substrate"/>
    <property type="match status" value="1"/>
</dbReference>
<dbReference type="PANTHER" id="PTHR30126">
    <property type="entry name" value="HTH-TYPE TRANSCRIPTIONAL REGULATOR"/>
    <property type="match status" value="1"/>
</dbReference>
<evidence type="ECO:0000256" key="1">
    <source>
        <dbReference type="ARBA" id="ARBA00009437"/>
    </source>
</evidence>
<dbReference type="InterPro" id="IPR000847">
    <property type="entry name" value="LysR_HTH_N"/>
</dbReference>
<dbReference type="SUPFAM" id="SSF53850">
    <property type="entry name" value="Periplasmic binding protein-like II"/>
    <property type="match status" value="1"/>
</dbReference>
<evidence type="ECO:0000256" key="4">
    <source>
        <dbReference type="ARBA" id="ARBA00023163"/>
    </source>
</evidence>
<dbReference type="Pfam" id="PF00126">
    <property type="entry name" value="HTH_1"/>
    <property type="match status" value="1"/>
</dbReference>
<evidence type="ECO:0000256" key="2">
    <source>
        <dbReference type="ARBA" id="ARBA00023015"/>
    </source>
</evidence>
<dbReference type="Gene3D" id="1.10.10.10">
    <property type="entry name" value="Winged helix-like DNA-binding domain superfamily/Winged helix DNA-binding domain"/>
    <property type="match status" value="1"/>
</dbReference>
<dbReference type="PANTHER" id="PTHR30126:SF64">
    <property type="entry name" value="HTH-TYPE TRANSCRIPTIONAL REGULATOR CITR"/>
    <property type="match status" value="1"/>
</dbReference>
<dbReference type="Pfam" id="PF03466">
    <property type="entry name" value="LysR_substrate"/>
    <property type="match status" value="1"/>
</dbReference>
<evidence type="ECO:0000313" key="6">
    <source>
        <dbReference type="EMBL" id="NBD26312.1"/>
    </source>
</evidence>
<dbReference type="InterPro" id="IPR005119">
    <property type="entry name" value="LysR_subst-bd"/>
</dbReference>
<evidence type="ECO:0000259" key="5">
    <source>
        <dbReference type="PROSITE" id="PS50931"/>
    </source>
</evidence>
<keyword evidence="4" id="KW-0804">Transcription</keyword>
<dbReference type="Gene3D" id="3.40.190.290">
    <property type="match status" value="1"/>
</dbReference>
<dbReference type="InterPro" id="IPR036390">
    <property type="entry name" value="WH_DNA-bd_sf"/>
</dbReference>
<reference evidence="6 7" key="1">
    <citation type="submission" date="2020-01" db="EMBL/GenBank/DDBJ databases">
        <title>Paenibacillus soybeanensis sp. nov. isolated from the nodules of soybean (Glycine max(L.) Merr).</title>
        <authorList>
            <person name="Wang H."/>
        </authorList>
    </citation>
    <scope>NUCLEOTIDE SEQUENCE [LARGE SCALE GENOMIC DNA]</scope>
    <source>
        <strain evidence="6 7">T1</strain>
    </source>
</reference>
<accession>A0ABW9XUF9</accession>
<comment type="caution">
    <text evidence="6">The sequence shown here is derived from an EMBL/GenBank/DDBJ whole genome shotgun (WGS) entry which is preliminary data.</text>
</comment>
<dbReference type="SUPFAM" id="SSF46785">
    <property type="entry name" value="Winged helix' DNA-binding domain"/>
    <property type="match status" value="1"/>
</dbReference>
<comment type="similarity">
    <text evidence="1">Belongs to the LysR transcriptional regulatory family.</text>
</comment>
<feature type="domain" description="HTH lysR-type" evidence="5">
    <location>
        <begin position="6"/>
        <end position="63"/>
    </location>
</feature>
<gene>
    <name evidence="6" type="ORF">GT019_20770</name>
</gene>
<dbReference type="PRINTS" id="PR00039">
    <property type="entry name" value="HTHLYSR"/>
</dbReference>
<organism evidence="6 7">
    <name type="scientific">Paenibacillus glycinis</name>
    <dbReference type="NCBI Taxonomy" id="2697035"/>
    <lineage>
        <taxon>Bacteria</taxon>
        <taxon>Bacillati</taxon>
        <taxon>Bacillota</taxon>
        <taxon>Bacilli</taxon>
        <taxon>Bacillales</taxon>
        <taxon>Paenibacillaceae</taxon>
        <taxon>Paenibacillus</taxon>
    </lineage>
</organism>
<evidence type="ECO:0000256" key="3">
    <source>
        <dbReference type="ARBA" id="ARBA00023125"/>
    </source>
</evidence>
<proteinExistence type="inferred from homology"/>
<sequence length="302" mass="33487">MPVNEINLEWYRSFYWCAKTGSLSRAADKLHITQPAVSHTLKQLEDMLGGALFVRGARGVRLTAEGEVLLRYVEQAFNFVAAGERKMLEMHQLAYGEIAVGAGDSLCKHYLLPYLEQYRDLYPQIRIRVTNRTTPETLALLKEGAIDLGIVNLPAEDGKIDLAAGRSQQDCLVGGRRYDGLAGKPLSLQELAHYPLLMLEKGTSTRRHLDRHAESCGTALQPELELGSMDLLADFAIRGFGLAFVVRDYYVKELETGELIEVPLREPVPPRAAGIATLKGAPLSEAAKRLLEMLSVPNNEDR</sequence>
<keyword evidence="7" id="KW-1185">Reference proteome</keyword>
<protein>
    <submittedName>
        <fullName evidence="6">LysR family transcriptional regulator</fullName>
    </submittedName>
</protein>
<dbReference type="InterPro" id="IPR036388">
    <property type="entry name" value="WH-like_DNA-bd_sf"/>
</dbReference>
<keyword evidence="2" id="KW-0805">Transcription regulation</keyword>
<name>A0ABW9XUF9_9BACL</name>
<dbReference type="EMBL" id="JAAAMV010000020">
    <property type="protein sequence ID" value="NBD26312.1"/>
    <property type="molecule type" value="Genomic_DNA"/>
</dbReference>
<evidence type="ECO:0000313" key="7">
    <source>
        <dbReference type="Proteomes" id="UP000665561"/>
    </source>
</evidence>
<dbReference type="PROSITE" id="PS50931">
    <property type="entry name" value="HTH_LYSR"/>
    <property type="match status" value="1"/>
</dbReference>